<dbReference type="AlphaFoldDB" id="A0AAV8X459"/>
<organism evidence="2 3">
    <name type="scientific">Rhamnusium bicolor</name>
    <dbReference type="NCBI Taxonomy" id="1586634"/>
    <lineage>
        <taxon>Eukaryota</taxon>
        <taxon>Metazoa</taxon>
        <taxon>Ecdysozoa</taxon>
        <taxon>Arthropoda</taxon>
        <taxon>Hexapoda</taxon>
        <taxon>Insecta</taxon>
        <taxon>Pterygota</taxon>
        <taxon>Neoptera</taxon>
        <taxon>Endopterygota</taxon>
        <taxon>Coleoptera</taxon>
        <taxon>Polyphaga</taxon>
        <taxon>Cucujiformia</taxon>
        <taxon>Chrysomeloidea</taxon>
        <taxon>Cerambycidae</taxon>
        <taxon>Lepturinae</taxon>
        <taxon>Rhagiini</taxon>
        <taxon>Rhamnusium</taxon>
    </lineage>
</organism>
<name>A0AAV8X459_9CUCU</name>
<feature type="compositionally biased region" description="Acidic residues" evidence="1">
    <location>
        <begin position="7"/>
        <end position="17"/>
    </location>
</feature>
<accession>A0AAV8X459</accession>
<dbReference type="Proteomes" id="UP001162156">
    <property type="component" value="Unassembled WGS sequence"/>
</dbReference>
<feature type="region of interest" description="Disordered" evidence="1">
    <location>
        <begin position="1"/>
        <end position="22"/>
    </location>
</feature>
<proteinExistence type="predicted"/>
<reference evidence="2" key="1">
    <citation type="journal article" date="2023" name="Insect Mol. Biol.">
        <title>Genome sequencing provides insights into the evolution of gene families encoding plant cell wall-degrading enzymes in longhorned beetles.</title>
        <authorList>
            <person name="Shin N.R."/>
            <person name="Okamura Y."/>
            <person name="Kirsch R."/>
            <person name="Pauchet Y."/>
        </authorList>
    </citation>
    <scope>NUCLEOTIDE SEQUENCE</scope>
    <source>
        <strain evidence="2">RBIC_L_NR</strain>
    </source>
</reference>
<gene>
    <name evidence="2" type="ORF">NQ314_014182</name>
</gene>
<evidence type="ECO:0000313" key="3">
    <source>
        <dbReference type="Proteomes" id="UP001162156"/>
    </source>
</evidence>
<evidence type="ECO:0000256" key="1">
    <source>
        <dbReference type="SAM" id="MobiDB-lite"/>
    </source>
</evidence>
<dbReference type="EMBL" id="JANEYF010003910">
    <property type="protein sequence ID" value="KAJ8933155.1"/>
    <property type="molecule type" value="Genomic_DNA"/>
</dbReference>
<protein>
    <submittedName>
        <fullName evidence="2">Uncharacterized protein</fullName>
    </submittedName>
</protein>
<evidence type="ECO:0000313" key="2">
    <source>
        <dbReference type="EMBL" id="KAJ8933155.1"/>
    </source>
</evidence>
<comment type="caution">
    <text evidence="2">The sequence shown here is derived from an EMBL/GenBank/DDBJ whole genome shotgun (WGS) entry which is preliminary data.</text>
</comment>
<keyword evidence="3" id="KW-1185">Reference proteome</keyword>
<sequence>MRQEPIMDQDNEEPDDATELKAERGGPVVRNVSGTYFLICRYGVGTVKENSLKKLRTKILQ</sequence>